<dbReference type="EMBL" id="FNNU01000007">
    <property type="protein sequence ID" value="SDX89616.1"/>
    <property type="molecule type" value="Genomic_DNA"/>
</dbReference>
<name>A0A1H3FF80_9PSED</name>
<dbReference type="RefSeq" id="WP_090231461.1">
    <property type="nucleotide sequence ID" value="NZ_FNNU01000007.1"/>
</dbReference>
<feature type="signal peptide" evidence="1">
    <location>
        <begin position="1"/>
        <end position="17"/>
    </location>
</feature>
<evidence type="ECO:0000256" key="1">
    <source>
        <dbReference type="SAM" id="SignalP"/>
    </source>
</evidence>
<accession>A0A1H3FF80</accession>
<proteinExistence type="predicted"/>
<evidence type="ECO:0000313" key="3">
    <source>
        <dbReference type="Proteomes" id="UP000243778"/>
    </source>
</evidence>
<feature type="chain" id="PRO_5017430728" description="NADH:ubiquinone oxidoreductase" evidence="1">
    <location>
        <begin position="18"/>
        <end position="119"/>
    </location>
</feature>
<dbReference type="Proteomes" id="UP000243778">
    <property type="component" value="Unassembled WGS sequence"/>
</dbReference>
<evidence type="ECO:0008006" key="4">
    <source>
        <dbReference type="Google" id="ProtNLM"/>
    </source>
</evidence>
<organism evidence="2 3">
    <name type="scientific">Pseudomonas kuykendallii</name>
    <dbReference type="NCBI Taxonomy" id="1007099"/>
    <lineage>
        <taxon>Bacteria</taxon>
        <taxon>Pseudomonadati</taxon>
        <taxon>Pseudomonadota</taxon>
        <taxon>Gammaproteobacteria</taxon>
        <taxon>Pseudomonadales</taxon>
        <taxon>Pseudomonadaceae</taxon>
        <taxon>Pseudomonas</taxon>
    </lineage>
</organism>
<keyword evidence="1" id="KW-0732">Signal</keyword>
<protein>
    <recommendedName>
        <fullName evidence="4">NADH:ubiquinone oxidoreductase</fullName>
    </recommendedName>
</protein>
<keyword evidence="3" id="KW-1185">Reference proteome</keyword>
<dbReference type="AlphaFoldDB" id="A0A1H3FF80"/>
<evidence type="ECO:0000313" key="2">
    <source>
        <dbReference type="EMBL" id="SDX89616.1"/>
    </source>
</evidence>
<sequence length="119" mass="13048">MRVLLLSLLLLPGLAFAEACVVHSQDEHVEVKICQQNRSIPSGLFRSGYCEPQLKDQKVDVSFVEQCPGGAFGVCSGARTSNMPYLEDIHYYGVASDARFLKPACEGQSQGQWITPKAD</sequence>
<dbReference type="OrthoDB" id="7013721at2"/>
<reference evidence="3" key="1">
    <citation type="submission" date="2016-10" db="EMBL/GenBank/DDBJ databases">
        <authorList>
            <person name="Varghese N."/>
            <person name="Submissions S."/>
        </authorList>
    </citation>
    <scope>NUCLEOTIDE SEQUENCE [LARGE SCALE GENOMIC DNA]</scope>
    <source>
        <strain evidence="3">NRRL B-59562</strain>
    </source>
</reference>
<gene>
    <name evidence="2" type="ORF">SAMN05216287_4056</name>
</gene>